<feature type="compositionally biased region" description="Low complexity" evidence="1">
    <location>
        <begin position="234"/>
        <end position="243"/>
    </location>
</feature>
<dbReference type="InterPro" id="IPR017395">
    <property type="entry name" value="Chlorophyllase-like"/>
</dbReference>
<feature type="compositionally biased region" description="Gly residues" evidence="1">
    <location>
        <begin position="285"/>
        <end position="297"/>
    </location>
</feature>
<protein>
    <submittedName>
        <fullName evidence="2">Uncharacterized protein</fullName>
    </submittedName>
</protein>
<dbReference type="Proteomes" id="UP000815325">
    <property type="component" value="Unassembled WGS sequence"/>
</dbReference>
<gene>
    <name evidence="2" type="ORF">DUNSADRAFT_2245</name>
</gene>
<reference evidence="2" key="1">
    <citation type="submission" date="2017-08" db="EMBL/GenBank/DDBJ databases">
        <authorList>
            <person name="Polle J.E."/>
            <person name="Barry K."/>
            <person name="Cushman J."/>
            <person name="Schmutz J."/>
            <person name="Tran D."/>
            <person name="Hathwaick L.T."/>
            <person name="Yim W.C."/>
            <person name="Jenkins J."/>
            <person name="Mckie-Krisberg Z.M."/>
            <person name="Prochnik S."/>
            <person name="Lindquist E."/>
            <person name="Dockter R.B."/>
            <person name="Adam C."/>
            <person name="Molina H."/>
            <person name="Bunkerborg J."/>
            <person name="Jin E."/>
            <person name="Buchheim M."/>
            <person name="Magnuson J."/>
        </authorList>
    </citation>
    <scope>NUCLEOTIDE SEQUENCE</scope>
    <source>
        <strain evidence="2">CCAP 19/18</strain>
    </source>
</reference>
<evidence type="ECO:0000313" key="3">
    <source>
        <dbReference type="Proteomes" id="UP000815325"/>
    </source>
</evidence>
<feature type="region of interest" description="Disordered" evidence="1">
    <location>
        <begin position="38"/>
        <end position="111"/>
    </location>
</feature>
<dbReference type="PANTHER" id="PTHR33428">
    <property type="entry name" value="CHLOROPHYLLASE-2, CHLOROPLASTIC"/>
    <property type="match status" value="1"/>
</dbReference>
<proteinExistence type="predicted"/>
<evidence type="ECO:0000313" key="2">
    <source>
        <dbReference type="EMBL" id="KAF5838782.1"/>
    </source>
</evidence>
<feature type="compositionally biased region" description="Low complexity" evidence="1">
    <location>
        <begin position="41"/>
        <end position="58"/>
    </location>
</feature>
<organism evidence="2 3">
    <name type="scientific">Dunaliella salina</name>
    <name type="common">Green alga</name>
    <name type="synonym">Protococcus salinus</name>
    <dbReference type="NCBI Taxonomy" id="3046"/>
    <lineage>
        <taxon>Eukaryota</taxon>
        <taxon>Viridiplantae</taxon>
        <taxon>Chlorophyta</taxon>
        <taxon>core chlorophytes</taxon>
        <taxon>Chlorophyceae</taxon>
        <taxon>CS clade</taxon>
        <taxon>Chlamydomonadales</taxon>
        <taxon>Dunaliellaceae</taxon>
        <taxon>Dunaliella</taxon>
    </lineage>
</organism>
<feature type="region of interest" description="Disordered" evidence="1">
    <location>
        <begin position="228"/>
        <end position="306"/>
    </location>
</feature>
<feature type="compositionally biased region" description="Gly residues" evidence="1">
    <location>
        <begin position="247"/>
        <end position="258"/>
    </location>
</feature>
<dbReference type="EMBL" id="MU069566">
    <property type="protein sequence ID" value="KAF5838782.1"/>
    <property type="molecule type" value="Genomic_DNA"/>
</dbReference>
<feature type="compositionally biased region" description="Polar residues" evidence="1">
    <location>
        <begin position="68"/>
        <end position="78"/>
    </location>
</feature>
<comment type="caution">
    <text evidence="2">The sequence shown here is derived from an EMBL/GenBank/DDBJ whole genome shotgun (WGS) entry which is preliminary data.</text>
</comment>
<accession>A0ABQ7GW65</accession>
<sequence>MAALEDPRVVALCLLDPVDNTVHAPLAPDFPSAVAALQGFSSPGGSPSGSSSSSNSDSSKSRSRGVQPVSSSGRNTCTDMGETGGLVGEDRARGAGIGGGGTMGSASSDGGRTGVSACASLPASFPVAVVGSGIGGDCAPSDANYRQFFNATRGPTWEVSLKNAGHFQYLDVTPPLLSYICPAGSAPDEEVRHIACGVMVAWAELCLRHRGHDVLRGAPLPQTRMVDGFPPSVPSASATASYPGSGSQQGTGVPGNGSGFADRMLLGKDGPPGMVRFEGTAGAPGPDGGSQGPGDNGSGNSYGSSSTNGSGQIYPYACLQGPGGVAAWGSAATGSPLSAPGVAFPWSMQGSRLDAGSDGEGLVSSKSMGNLPLRRPLSFDSSLPGSLDAALRGQGLHGIDVATRYKAFGDV</sequence>
<name>A0ABQ7GW65_DUNSA</name>
<dbReference type="PANTHER" id="PTHR33428:SF14">
    <property type="entry name" value="CARBOXYLESTERASE TYPE B DOMAIN-CONTAINING PROTEIN"/>
    <property type="match status" value="1"/>
</dbReference>
<keyword evidence="3" id="KW-1185">Reference proteome</keyword>
<evidence type="ECO:0000256" key="1">
    <source>
        <dbReference type="SAM" id="MobiDB-lite"/>
    </source>
</evidence>
<dbReference type="Pfam" id="PF07224">
    <property type="entry name" value="Chlorophyllase"/>
    <property type="match status" value="1"/>
</dbReference>